<dbReference type="Gene3D" id="3.20.20.70">
    <property type="entry name" value="Aldolase class I"/>
    <property type="match status" value="1"/>
</dbReference>
<dbReference type="GO" id="GO:0004419">
    <property type="term" value="F:hydroxymethylglutaryl-CoA lyase activity"/>
    <property type="evidence" value="ECO:0007669"/>
    <property type="project" value="TreeGrafter"/>
</dbReference>
<dbReference type="RefSeq" id="WP_020876281.1">
    <property type="nucleotide sequence ID" value="NZ_ATHJ01000071.1"/>
</dbReference>
<reference evidence="5 6" key="1">
    <citation type="journal article" date="2013" name="Genome Announc.">
        <title>Draft genome sequences for three mercury-methylating, sulfate-reducing bacteria.</title>
        <authorList>
            <person name="Brown S.D."/>
            <person name="Hurt R.A.Jr."/>
            <person name="Gilmour C.C."/>
            <person name="Elias D.A."/>
        </authorList>
    </citation>
    <scope>NUCLEOTIDE SEQUENCE [LARGE SCALE GENOMIC DNA]</scope>
    <source>
        <strain evidence="5 6">DSM 2059</strain>
    </source>
</reference>
<keyword evidence="5" id="KW-0670">Pyruvate</keyword>
<evidence type="ECO:0000313" key="6">
    <source>
        <dbReference type="Proteomes" id="UP000014977"/>
    </source>
</evidence>
<dbReference type="PANTHER" id="PTHR42738:SF7">
    <property type="entry name" value="HYDROXYMETHYLGLUTARYL-COA LYASE"/>
    <property type="match status" value="1"/>
</dbReference>
<dbReference type="InterPro" id="IPR043594">
    <property type="entry name" value="HMGL"/>
</dbReference>
<feature type="domain" description="Pyruvate carboxyltransferase" evidence="4">
    <location>
        <begin position="2"/>
        <end position="269"/>
    </location>
</feature>
<dbReference type="PATRIC" id="fig|1121405.3.peg.1363"/>
<dbReference type="InterPro" id="IPR000891">
    <property type="entry name" value="PYR_CT"/>
</dbReference>
<accession>S7TYU2</accession>
<dbReference type="Pfam" id="PF00682">
    <property type="entry name" value="HMGL-like"/>
    <property type="match status" value="1"/>
</dbReference>
<dbReference type="SUPFAM" id="SSF51569">
    <property type="entry name" value="Aldolase"/>
    <property type="match status" value="1"/>
</dbReference>
<keyword evidence="3" id="KW-0456">Lyase</keyword>
<organism evidence="5 6">
    <name type="scientific">Desulfococcus multivorans DSM 2059</name>
    <dbReference type="NCBI Taxonomy" id="1121405"/>
    <lineage>
        <taxon>Bacteria</taxon>
        <taxon>Pseudomonadati</taxon>
        <taxon>Thermodesulfobacteriota</taxon>
        <taxon>Desulfobacteria</taxon>
        <taxon>Desulfobacterales</taxon>
        <taxon>Desulfococcaceae</taxon>
        <taxon>Desulfococcus</taxon>
    </lineage>
</organism>
<name>S7TYU2_DESML</name>
<dbReference type="PANTHER" id="PTHR42738">
    <property type="entry name" value="HYDROXYMETHYLGLUTARYL-COA LYASE"/>
    <property type="match status" value="1"/>
</dbReference>
<dbReference type="FunFam" id="3.20.20.70:FF:000071">
    <property type="entry name" value="Hydroxymethylglutaryl-CoA lyase"/>
    <property type="match status" value="1"/>
</dbReference>
<dbReference type="InterPro" id="IPR013785">
    <property type="entry name" value="Aldolase_TIM"/>
</dbReference>
<keyword evidence="5" id="KW-0808">Transferase</keyword>
<gene>
    <name evidence="5" type="ORF">dsmv_1899</name>
</gene>
<dbReference type="GO" id="GO:0016740">
    <property type="term" value="F:transferase activity"/>
    <property type="evidence" value="ECO:0007669"/>
    <property type="project" value="UniProtKB-KW"/>
</dbReference>
<comment type="similarity">
    <text evidence="1">Belongs to the HMG-CoA lyase family.</text>
</comment>
<sequence length="311" mass="33197">MLKIVEVGPRDGLQNEPAVIPPAVKIDFVNALSLSGVNEIEVSAFVSPRWVPQLADAEEVFRKIARREGVVYSALVPNEKGLARAVSAKVDKVSLFTAASESFNQKNINTSIAGAIQRFLPVAKGAHDAGMTLRGYVSTAFWCPFEGRIAPAAVIEVVERLIDVGVDEVSISDTIGKASPDEVGMLLDGLLSRISTDRVAVHFHDTYGRGVENVLTSWSYGIRIFDASVGGLGGCPYAPGATGNVATEAVVKALKSKEETVGVDLEQLANARRLLDPFLSEERRALPRGGSLACATCEFSHQDVCCGQRSV</sequence>
<evidence type="ECO:0000256" key="1">
    <source>
        <dbReference type="ARBA" id="ARBA00009405"/>
    </source>
</evidence>
<dbReference type="Proteomes" id="UP000014977">
    <property type="component" value="Unassembled WGS sequence"/>
</dbReference>
<comment type="caution">
    <text evidence="5">The sequence shown here is derived from an EMBL/GenBank/DDBJ whole genome shotgun (WGS) entry which is preliminary data.</text>
</comment>
<protein>
    <submittedName>
        <fullName evidence="5">Pyruvate carboxyltransferase</fullName>
    </submittedName>
</protein>
<dbReference type="PROSITE" id="PS50991">
    <property type="entry name" value="PYR_CT"/>
    <property type="match status" value="1"/>
</dbReference>
<dbReference type="GO" id="GO:0046951">
    <property type="term" value="P:ketone body biosynthetic process"/>
    <property type="evidence" value="ECO:0007669"/>
    <property type="project" value="TreeGrafter"/>
</dbReference>
<dbReference type="STRING" id="897.B2D07_00530"/>
<proteinExistence type="inferred from homology"/>
<keyword evidence="6" id="KW-1185">Reference proteome</keyword>
<dbReference type="CDD" id="cd07938">
    <property type="entry name" value="DRE_TIM_HMGL"/>
    <property type="match status" value="1"/>
</dbReference>
<keyword evidence="2" id="KW-0479">Metal-binding</keyword>
<dbReference type="eggNOG" id="COG0119">
    <property type="taxonomic scope" value="Bacteria"/>
</dbReference>
<evidence type="ECO:0000256" key="2">
    <source>
        <dbReference type="ARBA" id="ARBA00022723"/>
    </source>
</evidence>
<dbReference type="OrthoDB" id="9784013at2"/>
<dbReference type="NCBIfam" id="NF004283">
    <property type="entry name" value="PRK05692.1"/>
    <property type="match status" value="1"/>
</dbReference>
<evidence type="ECO:0000259" key="4">
    <source>
        <dbReference type="PROSITE" id="PS50991"/>
    </source>
</evidence>
<evidence type="ECO:0000256" key="3">
    <source>
        <dbReference type="ARBA" id="ARBA00023239"/>
    </source>
</evidence>
<dbReference type="AlphaFoldDB" id="S7TYU2"/>
<dbReference type="EMBL" id="ATHJ01000071">
    <property type="protein sequence ID" value="EPR41900.1"/>
    <property type="molecule type" value="Genomic_DNA"/>
</dbReference>
<dbReference type="GO" id="GO:0006552">
    <property type="term" value="P:L-leucine catabolic process"/>
    <property type="evidence" value="ECO:0007669"/>
    <property type="project" value="TreeGrafter"/>
</dbReference>
<evidence type="ECO:0000313" key="5">
    <source>
        <dbReference type="EMBL" id="EPR41900.1"/>
    </source>
</evidence>
<dbReference type="GO" id="GO:0046872">
    <property type="term" value="F:metal ion binding"/>
    <property type="evidence" value="ECO:0007669"/>
    <property type="project" value="UniProtKB-KW"/>
</dbReference>